<name>A0A0B7IMI5_9FLAO</name>
<evidence type="ECO:0000313" key="2">
    <source>
        <dbReference type="Proteomes" id="UP000039370"/>
    </source>
</evidence>
<dbReference type="Proteomes" id="UP000039370">
    <property type="component" value="Unassembled WGS sequence"/>
</dbReference>
<reference evidence="2" key="1">
    <citation type="submission" date="2015-01" db="EMBL/GenBank/DDBJ databases">
        <authorList>
            <person name="MANFREDI Pablo"/>
        </authorList>
    </citation>
    <scope>NUCLEOTIDE SEQUENCE [LARGE SCALE GENOMIC DNA]</scope>
    <source>
        <strain evidence="2">Cc11</strain>
    </source>
</reference>
<dbReference type="AlphaFoldDB" id="A0A0B7IMI5"/>
<gene>
    <name evidence="1" type="ORF">CCAN11_500002</name>
</gene>
<sequence length="78" mass="9791">MSIFLEANNLTNQPLRYYQGISARTMQVEYYRPKYNMGIKLDFLIFCYKKSIFYRKYCQYKFLKKSYLKLFYFSKRRK</sequence>
<evidence type="ECO:0000313" key="1">
    <source>
        <dbReference type="EMBL" id="CEN53101.1"/>
    </source>
</evidence>
<dbReference type="EMBL" id="CDOK01000196">
    <property type="protein sequence ID" value="CEN53101.1"/>
    <property type="molecule type" value="Genomic_DNA"/>
</dbReference>
<accession>A0A0B7IMI5</accession>
<proteinExistence type="predicted"/>
<protein>
    <submittedName>
        <fullName evidence="1">Uncharacterized protein</fullName>
    </submittedName>
</protein>
<organism evidence="1 2">
    <name type="scientific">Capnocytophaga canimorsus</name>
    <dbReference type="NCBI Taxonomy" id="28188"/>
    <lineage>
        <taxon>Bacteria</taxon>
        <taxon>Pseudomonadati</taxon>
        <taxon>Bacteroidota</taxon>
        <taxon>Flavobacteriia</taxon>
        <taxon>Flavobacteriales</taxon>
        <taxon>Flavobacteriaceae</taxon>
        <taxon>Capnocytophaga</taxon>
    </lineage>
</organism>